<protein>
    <recommendedName>
        <fullName evidence="1">MULE transposase domain-containing protein</fullName>
    </recommendedName>
</protein>
<dbReference type="PANTHER" id="PTHR31973:SF195">
    <property type="entry name" value="MUDR FAMILY TRANSPOSASE"/>
    <property type="match status" value="1"/>
</dbReference>
<dbReference type="PANTHER" id="PTHR31973">
    <property type="entry name" value="POLYPROTEIN, PUTATIVE-RELATED"/>
    <property type="match status" value="1"/>
</dbReference>
<dbReference type="Proteomes" id="UP000593564">
    <property type="component" value="Unassembled WGS sequence"/>
</dbReference>
<dbReference type="AlphaFoldDB" id="A0A7J7H0Z8"/>
<evidence type="ECO:0000313" key="2">
    <source>
        <dbReference type="EMBL" id="KAF5946630.1"/>
    </source>
</evidence>
<keyword evidence="3" id="KW-1185">Reference proteome</keyword>
<name>A0A7J7H0Z8_CAMSI</name>
<feature type="domain" description="MULE transposase" evidence="1">
    <location>
        <begin position="36"/>
        <end position="137"/>
    </location>
</feature>
<dbReference type="InterPro" id="IPR018289">
    <property type="entry name" value="MULE_transposase_dom"/>
</dbReference>
<organism evidence="2 3">
    <name type="scientific">Camellia sinensis</name>
    <name type="common">Tea plant</name>
    <name type="synonym">Thea sinensis</name>
    <dbReference type="NCBI Taxonomy" id="4442"/>
    <lineage>
        <taxon>Eukaryota</taxon>
        <taxon>Viridiplantae</taxon>
        <taxon>Streptophyta</taxon>
        <taxon>Embryophyta</taxon>
        <taxon>Tracheophyta</taxon>
        <taxon>Spermatophyta</taxon>
        <taxon>Magnoliopsida</taxon>
        <taxon>eudicotyledons</taxon>
        <taxon>Gunneridae</taxon>
        <taxon>Pentapetalae</taxon>
        <taxon>asterids</taxon>
        <taxon>Ericales</taxon>
        <taxon>Theaceae</taxon>
        <taxon>Camellia</taxon>
    </lineage>
</organism>
<evidence type="ECO:0000259" key="1">
    <source>
        <dbReference type="Pfam" id="PF10551"/>
    </source>
</evidence>
<reference evidence="2 3" key="2">
    <citation type="submission" date="2020-07" db="EMBL/GenBank/DDBJ databases">
        <title>Genome assembly of wild tea tree DASZ reveals pedigree and selection history of tea varieties.</title>
        <authorList>
            <person name="Zhang W."/>
        </authorList>
    </citation>
    <scope>NUCLEOTIDE SEQUENCE [LARGE SCALE GENOMIC DNA]</scope>
    <source>
        <strain evidence="3">cv. G240</strain>
        <tissue evidence="2">Leaf</tissue>
    </source>
</reference>
<dbReference type="Pfam" id="PF10551">
    <property type="entry name" value="MULE"/>
    <property type="match status" value="1"/>
</dbReference>
<accession>A0A7J7H0Z8</accession>
<reference evidence="3" key="1">
    <citation type="journal article" date="2020" name="Nat. Commun.">
        <title>Genome assembly of wild tea tree DASZ reveals pedigree and selection history of tea varieties.</title>
        <authorList>
            <person name="Zhang W."/>
            <person name="Zhang Y."/>
            <person name="Qiu H."/>
            <person name="Guo Y."/>
            <person name="Wan H."/>
            <person name="Zhang X."/>
            <person name="Scossa F."/>
            <person name="Alseekh S."/>
            <person name="Zhang Q."/>
            <person name="Wang P."/>
            <person name="Xu L."/>
            <person name="Schmidt M.H."/>
            <person name="Jia X."/>
            <person name="Li D."/>
            <person name="Zhu A."/>
            <person name="Guo F."/>
            <person name="Chen W."/>
            <person name="Ni D."/>
            <person name="Usadel B."/>
            <person name="Fernie A.R."/>
            <person name="Wen W."/>
        </authorList>
    </citation>
    <scope>NUCLEOTIDE SEQUENCE [LARGE SCALE GENOMIC DNA]</scope>
    <source>
        <strain evidence="3">cv. G240</strain>
    </source>
</reference>
<comment type="caution">
    <text evidence="2">The sequence shown here is derived from an EMBL/GenBank/DDBJ whole genome shotgun (WGS) entry which is preliminary data.</text>
</comment>
<evidence type="ECO:0000313" key="3">
    <source>
        <dbReference type="Proteomes" id="UP000593564"/>
    </source>
</evidence>
<proteinExistence type="predicted"/>
<dbReference type="EMBL" id="JACBKZ010000007">
    <property type="protein sequence ID" value="KAF5946630.1"/>
    <property type="molecule type" value="Genomic_DNA"/>
</dbReference>
<sequence>MIPKLHFSSFETEMYMNYVFWAFKPATEGFKYCCPVICIDETHLYGKYEGKIVAATAVTATDKIIPLAFAVVNKEMIESWGWFITLLRRRVCRDRERVTLISDRHKALLSVVSRIWDNLTVQPRGYHRYCLRHVCSNFNERFGNTVAKDLVWRAGSARQVRKFNKIMGDI</sequence>
<gene>
    <name evidence="2" type="ORF">HYC85_016858</name>
</gene>